<organism evidence="1 2">
    <name type="scientific">Mycena pura</name>
    <dbReference type="NCBI Taxonomy" id="153505"/>
    <lineage>
        <taxon>Eukaryota</taxon>
        <taxon>Fungi</taxon>
        <taxon>Dikarya</taxon>
        <taxon>Basidiomycota</taxon>
        <taxon>Agaricomycotina</taxon>
        <taxon>Agaricomycetes</taxon>
        <taxon>Agaricomycetidae</taxon>
        <taxon>Agaricales</taxon>
        <taxon>Marasmiineae</taxon>
        <taxon>Mycenaceae</taxon>
        <taxon>Mycena</taxon>
    </lineage>
</organism>
<evidence type="ECO:0000313" key="1">
    <source>
        <dbReference type="EMBL" id="KAJ7205517.1"/>
    </source>
</evidence>
<keyword evidence="2" id="KW-1185">Reference proteome</keyword>
<sequence length="322" mass="34824">MTAATRLVHCVTLQRVWRVPRWMSGRRLASERAQSAACDYPNWGVASKVAVTSGAQPGVATLSECGPTSITTVFDDSIGKVGKLIPVAHIFGLDWIKLRPVEERRRRAEPVQDEAECAAARGRRQPDADQSNEKCEFYKHTGTHLGSHSAAVGVVRRLQQHVERLDIVRGAGAAVDARAVRRVRDEKARRVIHRQAPELRNARFAAAELQHVRLVRVERRGDVEERVHGPVRAQLEGTAMYARAAYAVPKSPEVASASVLQAPPSAVQSRDTGISATAVCAVAKALLRSTAAGGVYRCALMCTPAAASVTRTVPASEGPRGR</sequence>
<name>A0AAD6V7Y6_9AGAR</name>
<proteinExistence type="predicted"/>
<dbReference type="Proteomes" id="UP001219525">
    <property type="component" value="Unassembled WGS sequence"/>
</dbReference>
<dbReference type="EMBL" id="JARJCW010000043">
    <property type="protein sequence ID" value="KAJ7205517.1"/>
    <property type="molecule type" value="Genomic_DNA"/>
</dbReference>
<comment type="caution">
    <text evidence="1">The sequence shown here is derived from an EMBL/GenBank/DDBJ whole genome shotgun (WGS) entry which is preliminary data.</text>
</comment>
<gene>
    <name evidence="1" type="ORF">GGX14DRAFT_397662</name>
</gene>
<accession>A0AAD6V7Y6</accession>
<protein>
    <submittedName>
        <fullName evidence="1">Uncharacterized protein</fullName>
    </submittedName>
</protein>
<evidence type="ECO:0000313" key="2">
    <source>
        <dbReference type="Proteomes" id="UP001219525"/>
    </source>
</evidence>
<dbReference type="AlphaFoldDB" id="A0AAD6V7Y6"/>
<reference evidence="1" key="1">
    <citation type="submission" date="2023-03" db="EMBL/GenBank/DDBJ databases">
        <title>Massive genome expansion in bonnet fungi (Mycena s.s.) driven by repeated elements and novel gene families across ecological guilds.</title>
        <authorList>
            <consortium name="Lawrence Berkeley National Laboratory"/>
            <person name="Harder C.B."/>
            <person name="Miyauchi S."/>
            <person name="Viragh M."/>
            <person name="Kuo A."/>
            <person name="Thoen E."/>
            <person name="Andreopoulos B."/>
            <person name="Lu D."/>
            <person name="Skrede I."/>
            <person name="Drula E."/>
            <person name="Henrissat B."/>
            <person name="Morin E."/>
            <person name="Kohler A."/>
            <person name="Barry K."/>
            <person name="LaButti K."/>
            <person name="Morin E."/>
            <person name="Salamov A."/>
            <person name="Lipzen A."/>
            <person name="Mereny Z."/>
            <person name="Hegedus B."/>
            <person name="Baldrian P."/>
            <person name="Stursova M."/>
            <person name="Weitz H."/>
            <person name="Taylor A."/>
            <person name="Grigoriev I.V."/>
            <person name="Nagy L.G."/>
            <person name="Martin F."/>
            <person name="Kauserud H."/>
        </authorList>
    </citation>
    <scope>NUCLEOTIDE SEQUENCE</scope>
    <source>
        <strain evidence="1">9144</strain>
    </source>
</reference>